<dbReference type="GO" id="GO:0055085">
    <property type="term" value="P:transmembrane transport"/>
    <property type="evidence" value="ECO:0007669"/>
    <property type="project" value="InterPro"/>
</dbReference>
<dbReference type="PANTHER" id="PTHR30566">
    <property type="entry name" value="YNAI-RELATED MECHANOSENSITIVE ION CHANNEL"/>
    <property type="match status" value="1"/>
</dbReference>
<keyword evidence="9" id="KW-1185">Reference proteome</keyword>
<dbReference type="PANTHER" id="PTHR30566:SF25">
    <property type="entry name" value="INNER MEMBRANE PROTEIN"/>
    <property type="match status" value="1"/>
</dbReference>
<evidence type="ECO:0000256" key="2">
    <source>
        <dbReference type="ARBA" id="ARBA00022692"/>
    </source>
</evidence>
<dbReference type="Gene3D" id="1.10.287.1260">
    <property type="match status" value="1"/>
</dbReference>
<name>A0A4Y8X492_9MICC</name>
<feature type="region of interest" description="Disordered" evidence="5">
    <location>
        <begin position="377"/>
        <end position="489"/>
    </location>
</feature>
<dbReference type="InterPro" id="IPR006685">
    <property type="entry name" value="MscS_channel_2nd"/>
</dbReference>
<dbReference type="SUPFAM" id="SSF50182">
    <property type="entry name" value="Sm-like ribonucleoproteins"/>
    <property type="match status" value="1"/>
</dbReference>
<dbReference type="InterPro" id="IPR023408">
    <property type="entry name" value="MscS_beta-dom_sf"/>
</dbReference>
<dbReference type="Gene3D" id="2.30.30.60">
    <property type="match status" value="1"/>
</dbReference>
<evidence type="ECO:0000256" key="6">
    <source>
        <dbReference type="SAM" id="Phobius"/>
    </source>
</evidence>
<dbReference type="Pfam" id="PF00924">
    <property type="entry name" value="MS_channel_2nd"/>
    <property type="match status" value="1"/>
</dbReference>
<feature type="transmembrane region" description="Helical" evidence="6">
    <location>
        <begin position="168"/>
        <end position="189"/>
    </location>
</feature>
<dbReference type="AlphaFoldDB" id="A0A4Y8X492"/>
<comment type="subcellular location">
    <subcellularLocation>
        <location evidence="1">Membrane</location>
    </subcellularLocation>
</comment>
<dbReference type="InterPro" id="IPR010920">
    <property type="entry name" value="LSM_dom_sf"/>
</dbReference>
<evidence type="ECO:0000256" key="1">
    <source>
        <dbReference type="ARBA" id="ARBA00004370"/>
    </source>
</evidence>
<evidence type="ECO:0000259" key="7">
    <source>
        <dbReference type="Pfam" id="PF00924"/>
    </source>
</evidence>
<proteinExistence type="predicted"/>
<feature type="transmembrane region" description="Helical" evidence="6">
    <location>
        <begin position="120"/>
        <end position="147"/>
    </location>
</feature>
<dbReference type="RefSeq" id="WP_135029240.1">
    <property type="nucleotide sequence ID" value="NZ_BMLA01000003.1"/>
</dbReference>
<keyword evidence="4 6" id="KW-0472">Membrane</keyword>
<dbReference type="GO" id="GO:0016020">
    <property type="term" value="C:membrane"/>
    <property type="evidence" value="ECO:0007669"/>
    <property type="project" value="UniProtKB-SubCell"/>
</dbReference>
<evidence type="ECO:0000256" key="5">
    <source>
        <dbReference type="SAM" id="MobiDB-lite"/>
    </source>
</evidence>
<evidence type="ECO:0000256" key="3">
    <source>
        <dbReference type="ARBA" id="ARBA00022989"/>
    </source>
</evidence>
<feature type="compositionally biased region" description="Basic and acidic residues" evidence="5">
    <location>
        <begin position="377"/>
        <end position="390"/>
    </location>
</feature>
<sequence>MPAATVLPVVPLASAVRLTAEQVVPESVEQDVAEGADRAAALLGAEWGTVAAVAGAFLTAGLVTYALFLLARLVLFRRDGLRAQVARLTLPVALFTGLLGARIALTVMAEEQTWFRPASFVLLVAVAAAAAWAAWRIVGAVEGAVLAKYRHPGVNDRRERKIRTQTILIRRVLNAVIVVVALAAVLLAIPEVRSLGAGLLASAGLISVIAGLAVQSTLTNVFAGFQLAFTDSVRVGDVVDMKGVFGTVEEVTLSNVVVKLWDGRRMVYPSSHFTTEPFENWTRVGSQVAGVVEMDVDWRVPMDALRARLTELLASTELWDGQENAMQVIDAVGGMVRIRAVVSARNSGDLWDLRCLVREDLVGFLRAEYPEGIYTQRHAEGPFPHHHDDDASASATTSGAAAGGASAGGASGSATRPLPTVEGAGAPPRPATGSVPLAQAGENASLYTGSLRAVRRNHEMDGPGEDAYAERRARQAEDAQTVEEPPSRG</sequence>
<feature type="transmembrane region" description="Helical" evidence="6">
    <location>
        <begin position="50"/>
        <end position="76"/>
    </location>
</feature>
<feature type="domain" description="Mechanosensitive ion channel MscS" evidence="7">
    <location>
        <begin position="217"/>
        <end position="283"/>
    </location>
</feature>
<feature type="compositionally biased region" description="Gly residues" evidence="5">
    <location>
        <begin position="401"/>
        <end position="411"/>
    </location>
</feature>
<organism evidence="8 9">
    <name type="scientific">Micrococcus flavus</name>
    <dbReference type="NCBI Taxonomy" id="384602"/>
    <lineage>
        <taxon>Bacteria</taxon>
        <taxon>Bacillati</taxon>
        <taxon>Actinomycetota</taxon>
        <taxon>Actinomycetes</taxon>
        <taxon>Micrococcales</taxon>
        <taxon>Micrococcaceae</taxon>
        <taxon>Micrococcus</taxon>
    </lineage>
</organism>
<evidence type="ECO:0000313" key="9">
    <source>
        <dbReference type="Proteomes" id="UP000560081"/>
    </source>
</evidence>
<keyword evidence="2 6" id="KW-0812">Transmembrane</keyword>
<accession>A0A4Y8X492</accession>
<evidence type="ECO:0000256" key="4">
    <source>
        <dbReference type="ARBA" id="ARBA00023136"/>
    </source>
</evidence>
<feature type="compositionally biased region" description="Basic and acidic residues" evidence="5">
    <location>
        <begin position="468"/>
        <end position="477"/>
    </location>
</feature>
<feature type="transmembrane region" description="Helical" evidence="6">
    <location>
        <begin position="88"/>
        <end position="108"/>
    </location>
</feature>
<comment type="caution">
    <text evidence="8">The sequence shown here is derived from an EMBL/GenBank/DDBJ whole genome shotgun (WGS) entry which is preliminary data.</text>
</comment>
<evidence type="ECO:0000313" key="8">
    <source>
        <dbReference type="EMBL" id="MBB4881938.1"/>
    </source>
</evidence>
<dbReference type="OrthoDB" id="9792218at2"/>
<gene>
    <name evidence="8" type="ORF">BJ976_000289</name>
</gene>
<dbReference type="EMBL" id="JACHMC010000001">
    <property type="protein sequence ID" value="MBB4881938.1"/>
    <property type="molecule type" value="Genomic_DNA"/>
</dbReference>
<protein>
    <submittedName>
        <fullName evidence="8">Small-conductance mechanosensitive channel</fullName>
    </submittedName>
</protein>
<dbReference type="Proteomes" id="UP000560081">
    <property type="component" value="Unassembled WGS sequence"/>
</dbReference>
<keyword evidence="3 6" id="KW-1133">Transmembrane helix</keyword>
<reference evidence="8 9" key="1">
    <citation type="submission" date="2020-08" db="EMBL/GenBank/DDBJ databases">
        <title>Sequencing the genomes of 1000 actinobacteria strains.</title>
        <authorList>
            <person name="Klenk H.-P."/>
        </authorList>
    </citation>
    <scope>NUCLEOTIDE SEQUENCE [LARGE SCALE GENOMIC DNA]</scope>
    <source>
        <strain evidence="8 9">DSM 19079</strain>
    </source>
</reference>